<gene>
    <name evidence="1" type="ORF">DILT_LOCUS18322</name>
</gene>
<proteinExistence type="predicted"/>
<feature type="non-terminal residue" evidence="1">
    <location>
        <position position="122"/>
    </location>
</feature>
<reference evidence="1 2" key="1">
    <citation type="submission" date="2018-11" db="EMBL/GenBank/DDBJ databases">
        <authorList>
            <consortium name="Pathogen Informatics"/>
        </authorList>
    </citation>
    <scope>NUCLEOTIDE SEQUENCE [LARGE SCALE GENOMIC DNA]</scope>
</reference>
<keyword evidence="2" id="KW-1185">Reference proteome</keyword>
<evidence type="ECO:0000313" key="1">
    <source>
        <dbReference type="EMBL" id="VDN40707.1"/>
    </source>
</evidence>
<sequence length="122" mass="13186">MGDFFCFSSSSSSFTKFSGDTSRNGSPVDEATKANILNQLVALLQSKGLPLEEAMRLAKAMLEAKLQGKPFDLTAELAKALKRLFKTKGAAALARARGRKGPGSPKQRALSILDWREILRSA</sequence>
<evidence type="ECO:0000313" key="2">
    <source>
        <dbReference type="Proteomes" id="UP000281553"/>
    </source>
</evidence>
<name>A0A3P7P630_DIBLA</name>
<dbReference type="AlphaFoldDB" id="A0A3P7P630"/>
<dbReference type="EMBL" id="UYRU01099384">
    <property type="protein sequence ID" value="VDN40707.1"/>
    <property type="molecule type" value="Genomic_DNA"/>
</dbReference>
<accession>A0A3P7P630</accession>
<organism evidence="1 2">
    <name type="scientific">Dibothriocephalus latus</name>
    <name type="common">Fish tapeworm</name>
    <name type="synonym">Diphyllobothrium latum</name>
    <dbReference type="NCBI Taxonomy" id="60516"/>
    <lineage>
        <taxon>Eukaryota</taxon>
        <taxon>Metazoa</taxon>
        <taxon>Spiralia</taxon>
        <taxon>Lophotrochozoa</taxon>
        <taxon>Platyhelminthes</taxon>
        <taxon>Cestoda</taxon>
        <taxon>Eucestoda</taxon>
        <taxon>Diphyllobothriidea</taxon>
        <taxon>Diphyllobothriidae</taxon>
        <taxon>Dibothriocephalus</taxon>
    </lineage>
</organism>
<dbReference type="Proteomes" id="UP000281553">
    <property type="component" value="Unassembled WGS sequence"/>
</dbReference>
<protein>
    <submittedName>
        <fullName evidence="1">Uncharacterized protein</fullName>
    </submittedName>
</protein>